<reference evidence="1 2" key="1">
    <citation type="submission" date="2021-06" db="EMBL/GenBank/DDBJ databases">
        <authorList>
            <person name="Kallberg Y."/>
            <person name="Tangrot J."/>
            <person name="Rosling A."/>
        </authorList>
    </citation>
    <scope>NUCLEOTIDE SEQUENCE [LARGE SCALE GENOMIC DNA]</scope>
    <source>
        <strain evidence="1 2">120-4 pot B 10/14</strain>
    </source>
</reference>
<name>A0ABN7W8R7_GIGMA</name>
<organism evidence="1 2">
    <name type="scientific">Gigaspora margarita</name>
    <dbReference type="NCBI Taxonomy" id="4874"/>
    <lineage>
        <taxon>Eukaryota</taxon>
        <taxon>Fungi</taxon>
        <taxon>Fungi incertae sedis</taxon>
        <taxon>Mucoromycota</taxon>
        <taxon>Glomeromycotina</taxon>
        <taxon>Glomeromycetes</taxon>
        <taxon>Diversisporales</taxon>
        <taxon>Gigasporaceae</taxon>
        <taxon>Gigaspora</taxon>
    </lineage>
</organism>
<accession>A0ABN7W8R7</accession>
<evidence type="ECO:0000313" key="1">
    <source>
        <dbReference type="EMBL" id="CAG8821594.1"/>
    </source>
</evidence>
<comment type="caution">
    <text evidence="1">The sequence shown here is derived from an EMBL/GenBank/DDBJ whole genome shotgun (WGS) entry which is preliminary data.</text>
</comment>
<sequence length="173" mass="20221">MAKFLLNLNPILPGEQGSSLKLVISHMKKQWNFTKSDIDKKNAENAVKNLTAGRFYLIEGFSSMSQYDANPKFCLSFRLEFLLLSEFKEQMFTLVKRDLDTVDLPENHEFFIKFIEVHSIDIKQIKTIIFLNIICKLIEANIIKEHQNYTVSFHSRYIETYFKEAILTDNTAI</sequence>
<gene>
    <name evidence="1" type="ORF">GMARGA_LOCUS27865</name>
</gene>
<dbReference type="EMBL" id="CAJVQB010034753">
    <property type="protein sequence ID" value="CAG8821594.1"/>
    <property type="molecule type" value="Genomic_DNA"/>
</dbReference>
<protein>
    <submittedName>
        <fullName evidence="1">11093_t:CDS:1</fullName>
    </submittedName>
</protein>
<keyword evidence="2" id="KW-1185">Reference proteome</keyword>
<proteinExistence type="predicted"/>
<evidence type="ECO:0000313" key="2">
    <source>
        <dbReference type="Proteomes" id="UP000789901"/>
    </source>
</evidence>
<dbReference type="Proteomes" id="UP000789901">
    <property type="component" value="Unassembled WGS sequence"/>
</dbReference>